<keyword evidence="2" id="KW-1185">Reference proteome</keyword>
<name>A0A853DFH2_9MICO</name>
<protein>
    <submittedName>
        <fullName evidence="1">Uncharacterized protein</fullName>
    </submittedName>
</protein>
<gene>
    <name evidence="1" type="ORF">HNR15_003259</name>
</gene>
<dbReference type="RefSeq" id="WP_179483370.1">
    <property type="nucleotide sequence ID" value="NZ_JACCFW010000001.1"/>
</dbReference>
<dbReference type="EMBL" id="JACCFW010000001">
    <property type="protein sequence ID" value="NYJ76296.1"/>
    <property type="molecule type" value="Genomic_DNA"/>
</dbReference>
<proteinExistence type="predicted"/>
<dbReference type="AlphaFoldDB" id="A0A853DFH2"/>
<comment type="caution">
    <text evidence="1">The sequence shown here is derived from an EMBL/GenBank/DDBJ whole genome shotgun (WGS) entry which is preliminary data.</text>
</comment>
<sequence>MFNQVWWETAARAWTARAARRADGWKPRSAREIDECVRRARHGELTRPPGWERWDRVR</sequence>
<accession>A0A853DFH2</accession>
<reference evidence="1 2" key="1">
    <citation type="submission" date="2020-07" db="EMBL/GenBank/DDBJ databases">
        <title>Sequencing the genomes of 1000 actinobacteria strains.</title>
        <authorList>
            <person name="Klenk H.-P."/>
        </authorList>
    </citation>
    <scope>NUCLEOTIDE SEQUENCE [LARGE SCALE GENOMIC DNA]</scope>
    <source>
        <strain evidence="1 2">DSM 29531</strain>
    </source>
</reference>
<dbReference type="Proteomes" id="UP000571817">
    <property type="component" value="Unassembled WGS sequence"/>
</dbReference>
<organism evidence="1 2">
    <name type="scientific">Allobranchiibius huperziae</name>
    <dbReference type="NCBI Taxonomy" id="1874116"/>
    <lineage>
        <taxon>Bacteria</taxon>
        <taxon>Bacillati</taxon>
        <taxon>Actinomycetota</taxon>
        <taxon>Actinomycetes</taxon>
        <taxon>Micrococcales</taxon>
        <taxon>Dermacoccaceae</taxon>
        <taxon>Allobranchiibius</taxon>
    </lineage>
</organism>
<evidence type="ECO:0000313" key="1">
    <source>
        <dbReference type="EMBL" id="NYJ76296.1"/>
    </source>
</evidence>
<evidence type="ECO:0000313" key="2">
    <source>
        <dbReference type="Proteomes" id="UP000571817"/>
    </source>
</evidence>